<keyword evidence="2" id="KW-1185">Reference proteome</keyword>
<organism evidence="1 2">
    <name type="scientific">Penicillium nordicum</name>
    <dbReference type="NCBI Taxonomy" id="229535"/>
    <lineage>
        <taxon>Eukaryota</taxon>
        <taxon>Fungi</taxon>
        <taxon>Dikarya</taxon>
        <taxon>Ascomycota</taxon>
        <taxon>Pezizomycotina</taxon>
        <taxon>Eurotiomycetes</taxon>
        <taxon>Eurotiomycetidae</taxon>
        <taxon>Eurotiales</taxon>
        <taxon>Aspergillaceae</taxon>
        <taxon>Penicillium</taxon>
    </lineage>
</organism>
<accession>A0A0M9WKW8</accession>
<proteinExistence type="predicted"/>
<dbReference type="Proteomes" id="UP000037696">
    <property type="component" value="Unassembled WGS sequence"/>
</dbReference>
<gene>
    <name evidence="1" type="ORF">ACN38_g230</name>
</gene>
<comment type="caution">
    <text evidence="1">The sequence shown here is derived from an EMBL/GenBank/DDBJ whole genome shotgun (WGS) entry which is preliminary data.</text>
</comment>
<name>A0A0M9WKW8_9EURO</name>
<protein>
    <submittedName>
        <fullName evidence="1">Uncharacterized protein</fullName>
    </submittedName>
</protein>
<reference evidence="1 2" key="1">
    <citation type="submission" date="2015-08" db="EMBL/GenBank/DDBJ databases">
        <title>Genome sequencing of Penicillium nordicum.</title>
        <authorList>
            <person name="Nguyen H.D."/>
            <person name="Seifert K.A."/>
        </authorList>
    </citation>
    <scope>NUCLEOTIDE SEQUENCE [LARGE SCALE GENOMIC DNA]</scope>
    <source>
        <strain evidence="1 2">DAOMC 185683</strain>
    </source>
</reference>
<evidence type="ECO:0000313" key="2">
    <source>
        <dbReference type="Proteomes" id="UP000037696"/>
    </source>
</evidence>
<dbReference type="AlphaFoldDB" id="A0A0M9WKW8"/>
<dbReference type="EMBL" id="LHQQ01000002">
    <property type="protein sequence ID" value="KOS48813.1"/>
    <property type="molecule type" value="Genomic_DNA"/>
</dbReference>
<evidence type="ECO:0000313" key="1">
    <source>
        <dbReference type="EMBL" id="KOS48813.1"/>
    </source>
</evidence>
<sequence>MPSVAITIDLRIRDSPSSLDSRQTLESLCLLQPEYSVYVLSPDPPPSSSLFFAPNYGVDIHIFQTPSYIPNTQHPTWHRQLHLRHS</sequence>